<dbReference type="Proteomes" id="UP001291930">
    <property type="component" value="Unassembled WGS sequence"/>
</dbReference>
<dbReference type="InterPro" id="IPR011856">
    <property type="entry name" value="tRNA_endonuc-like_dom_sf"/>
</dbReference>
<accession>A0ABU5JXB9</accession>
<reference evidence="3" key="1">
    <citation type="submission" date="2023-11" db="EMBL/GenBank/DDBJ databases">
        <title>Genome Sequence of Bacillus pseudomycoides stain BUPM19.</title>
        <authorList>
            <person name="Farhat A."/>
        </authorList>
    </citation>
    <scope>NUCLEOTIDE SEQUENCE [LARGE SCALE GENOMIC DNA]</scope>
    <source>
        <strain evidence="3">BUPM19</strain>
    </source>
</reference>
<dbReference type="RefSeq" id="WP_374218016.1">
    <property type="nucleotide sequence ID" value="NZ_JAXOVW010000026.1"/>
</dbReference>
<protein>
    <submittedName>
        <fullName evidence="2">Restriction endonuclease</fullName>
    </submittedName>
</protein>
<keyword evidence="2" id="KW-0378">Hydrolase</keyword>
<organism evidence="2 3">
    <name type="scientific">Bacillus bingmayongensis</name>
    <dbReference type="NCBI Taxonomy" id="1150157"/>
    <lineage>
        <taxon>Bacteria</taxon>
        <taxon>Bacillati</taxon>
        <taxon>Bacillota</taxon>
        <taxon>Bacilli</taxon>
        <taxon>Bacillales</taxon>
        <taxon>Bacillaceae</taxon>
        <taxon>Bacillus</taxon>
    </lineage>
</organism>
<dbReference type="EMBL" id="JAXOVW010000026">
    <property type="protein sequence ID" value="MDZ5608100.1"/>
    <property type="molecule type" value="Genomic_DNA"/>
</dbReference>
<gene>
    <name evidence="2" type="ORF">U2I54_13580</name>
</gene>
<dbReference type="GO" id="GO:0004519">
    <property type="term" value="F:endonuclease activity"/>
    <property type="evidence" value="ECO:0007669"/>
    <property type="project" value="UniProtKB-KW"/>
</dbReference>
<sequence>MILNYDEYITHEGNYGKNSPSSKPDKVFFQKRGYCPFCQISIDMVHNKSNLDISSLPGGSIHLSETVWECASCGWWERFHQSYIDAERSWDMKDWENKVNSAILKKFDVDSKEVPIDILSDYILKNPEKIYGIHHNKMEELVGSVFKEHYNCEVHHVGMSGDGGKDLILIESDKSIVVQVKRRQSRHKTETASCVRDLIGATLLNGSRDCIFVSTADHFSKQSIRHKEDALAMKIIDGFELFDIDKFMSVLNLYTSEREKLWRRLVEIR</sequence>
<keyword evidence="2" id="KW-0540">Nuclease</keyword>
<comment type="caution">
    <text evidence="2">The sequence shown here is derived from an EMBL/GenBank/DDBJ whole genome shotgun (WGS) entry which is preliminary data.</text>
</comment>
<keyword evidence="2" id="KW-0255">Endonuclease</keyword>
<evidence type="ECO:0000313" key="2">
    <source>
        <dbReference type="EMBL" id="MDZ5608100.1"/>
    </source>
</evidence>
<dbReference type="Pfam" id="PF04471">
    <property type="entry name" value="Mrr_cat"/>
    <property type="match status" value="1"/>
</dbReference>
<dbReference type="InterPro" id="IPR011335">
    <property type="entry name" value="Restrct_endonuc-II-like"/>
</dbReference>
<evidence type="ECO:0000313" key="3">
    <source>
        <dbReference type="Proteomes" id="UP001291930"/>
    </source>
</evidence>
<dbReference type="InterPro" id="IPR007560">
    <property type="entry name" value="Restrct_endonuc_IV_Mrr"/>
</dbReference>
<proteinExistence type="predicted"/>
<name>A0ABU5JXB9_9BACI</name>
<dbReference type="Gene3D" id="3.40.1350.10">
    <property type="match status" value="1"/>
</dbReference>
<feature type="domain" description="Restriction endonuclease type IV Mrr" evidence="1">
    <location>
        <begin position="133"/>
        <end position="243"/>
    </location>
</feature>
<evidence type="ECO:0000259" key="1">
    <source>
        <dbReference type="Pfam" id="PF04471"/>
    </source>
</evidence>
<dbReference type="SUPFAM" id="SSF52980">
    <property type="entry name" value="Restriction endonuclease-like"/>
    <property type="match status" value="1"/>
</dbReference>
<keyword evidence="3" id="KW-1185">Reference proteome</keyword>